<feature type="region of interest" description="Disordered" evidence="10">
    <location>
        <begin position="272"/>
        <end position="301"/>
    </location>
</feature>
<dbReference type="PROSITE" id="PS00028">
    <property type="entry name" value="ZINC_FINGER_C2H2_1"/>
    <property type="match status" value="1"/>
</dbReference>
<dbReference type="GO" id="GO:0005634">
    <property type="term" value="C:nucleus"/>
    <property type="evidence" value="ECO:0007669"/>
    <property type="project" value="UniProtKB-SubCell"/>
</dbReference>
<feature type="compositionally biased region" description="Polar residues" evidence="10">
    <location>
        <begin position="337"/>
        <end position="351"/>
    </location>
</feature>
<dbReference type="GO" id="GO:0000785">
    <property type="term" value="C:chromatin"/>
    <property type="evidence" value="ECO:0007669"/>
    <property type="project" value="TreeGrafter"/>
</dbReference>
<dbReference type="GO" id="GO:0006351">
    <property type="term" value="P:DNA-templated transcription"/>
    <property type="evidence" value="ECO:0007669"/>
    <property type="project" value="InterPro"/>
</dbReference>
<dbReference type="PROSITE" id="PS50157">
    <property type="entry name" value="ZINC_FINGER_C2H2_2"/>
    <property type="match status" value="2"/>
</dbReference>
<dbReference type="GO" id="GO:0008270">
    <property type="term" value="F:zinc ion binding"/>
    <property type="evidence" value="ECO:0007669"/>
    <property type="project" value="UniProtKB-KW"/>
</dbReference>
<evidence type="ECO:0000259" key="11">
    <source>
        <dbReference type="PROSITE" id="PS50157"/>
    </source>
</evidence>
<evidence type="ECO:0000313" key="12">
    <source>
        <dbReference type="EMBL" id="RDH18638.1"/>
    </source>
</evidence>
<dbReference type="PANTHER" id="PTHR40626:SF10">
    <property type="entry name" value="C2H2-TYPE DOMAIN-CONTAINING PROTEIN"/>
    <property type="match status" value="1"/>
</dbReference>
<name>A0A370BW67_ASPNG</name>
<feature type="compositionally biased region" description="Basic and acidic residues" evidence="10">
    <location>
        <begin position="370"/>
        <end position="389"/>
    </location>
</feature>
<evidence type="ECO:0000256" key="8">
    <source>
        <dbReference type="ARBA" id="ARBA00023242"/>
    </source>
</evidence>
<keyword evidence="3" id="KW-0677">Repeat</keyword>
<keyword evidence="7" id="KW-0804">Transcription</keyword>
<feature type="domain" description="C2H2-type" evidence="11">
    <location>
        <begin position="162"/>
        <end position="189"/>
    </location>
</feature>
<dbReference type="AlphaFoldDB" id="A0A370BW67"/>
<dbReference type="GO" id="GO:0000978">
    <property type="term" value="F:RNA polymerase II cis-regulatory region sequence-specific DNA binding"/>
    <property type="evidence" value="ECO:0007669"/>
    <property type="project" value="InterPro"/>
</dbReference>
<evidence type="ECO:0000256" key="10">
    <source>
        <dbReference type="SAM" id="MobiDB-lite"/>
    </source>
</evidence>
<evidence type="ECO:0000256" key="9">
    <source>
        <dbReference type="PROSITE-ProRule" id="PRU00042"/>
    </source>
</evidence>
<accession>A0A370BW67</accession>
<feature type="domain" description="C2H2-type" evidence="11">
    <location>
        <begin position="190"/>
        <end position="217"/>
    </location>
</feature>
<evidence type="ECO:0000256" key="5">
    <source>
        <dbReference type="ARBA" id="ARBA00022833"/>
    </source>
</evidence>
<evidence type="ECO:0000256" key="2">
    <source>
        <dbReference type="ARBA" id="ARBA00022723"/>
    </source>
</evidence>
<keyword evidence="2" id="KW-0479">Metal-binding</keyword>
<dbReference type="EMBL" id="KZ851922">
    <property type="protein sequence ID" value="RDH18638.1"/>
    <property type="molecule type" value="Genomic_DNA"/>
</dbReference>
<dbReference type="SUPFAM" id="SSF57667">
    <property type="entry name" value="beta-beta-alpha zinc fingers"/>
    <property type="match status" value="1"/>
</dbReference>
<reference evidence="12 13" key="1">
    <citation type="submission" date="2018-07" db="EMBL/GenBank/DDBJ databases">
        <title>Section-level genome sequencing of Aspergillus section Nigri to investigate inter- and intra-species variation.</title>
        <authorList>
            <consortium name="DOE Joint Genome Institute"/>
            <person name="Vesth T.C."/>
            <person name="Nybo J.L."/>
            <person name="Theobald S."/>
            <person name="Frisvad J.C."/>
            <person name="Larsen T.O."/>
            <person name="Nielsen K.F."/>
            <person name="Hoof J.B."/>
            <person name="Brandl J."/>
            <person name="Salamov A."/>
            <person name="Riley R."/>
            <person name="Gladden J.M."/>
            <person name="Phatale P."/>
            <person name="Nielsen M.T."/>
            <person name="Lyhne E.K."/>
            <person name="Kogle M.E."/>
            <person name="Strasser K."/>
            <person name="McDonnell E."/>
            <person name="Barry K."/>
            <person name="Clum A."/>
            <person name="Chen C."/>
            <person name="Nolan M."/>
            <person name="Sandor L."/>
            <person name="Kuo A."/>
            <person name="Lipzen A."/>
            <person name="Hainaut M."/>
            <person name="Drula E."/>
            <person name="Tsang A."/>
            <person name="Magnuson J.K."/>
            <person name="Henrissat B."/>
            <person name="Wiebenga A."/>
            <person name="Simmons B.A."/>
            <person name="Makela M.R."/>
            <person name="De vries R.P."/>
            <person name="Grigoriev I.V."/>
            <person name="Mortensen U.H."/>
            <person name="Baker S.E."/>
            <person name="Andersen M.R."/>
        </authorList>
    </citation>
    <scope>NUCLEOTIDE SEQUENCE [LARGE SCALE GENOMIC DNA]</scope>
    <source>
        <strain evidence="12 13">ATCC 13496</strain>
    </source>
</reference>
<dbReference type="CDD" id="cd12148">
    <property type="entry name" value="fungal_TF_MHR"/>
    <property type="match status" value="1"/>
</dbReference>
<dbReference type="Pfam" id="PF04082">
    <property type="entry name" value="Fungal_trans"/>
    <property type="match status" value="1"/>
</dbReference>
<dbReference type="SMART" id="SM00355">
    <property type="entry name" value="ZnF_C2H2"/>
    <property type="match status" value="2"/>
</dbReference>
<keyword evidence="4 9" id="KW-0863">Zinc-finger</keyword>
<evidence type="ECO:0000256" key="4">
    <source>
        <dbReference type="ARBA" id="ARBA00022771"/>
    </source>
</evidence>
<protein>
    <recommendedName>
        <fullName evidence="11">C2H2-type domain-containing protein</fullName>
    </recommendedName>
</protein>
<organism evidence="12 13">
    <name type="scientific">Aspergillus niger ATCC 13496</name>
    <dbReference type="NCBI Taxonomy" id="1353008"/>
    <lineage>
        <taxon>Eukaryota</taxon>
        <taxon>Fungi</taxon>
        <taxon>Dikarya</taxon>
        <taxon>Ascomycota</taxon>
        <taxon>Pezizomycotina</taxon>
        <taxon>Eurotiomycetes</taxon>
        <taxon>Eurotiomycetidae</taxon>
        <taxon>Eurotiales</taxon>
        <taxon>Aspergillaceae</taxon>
        <taxon>Aspergillus</taxon>
        <taxon>Aspergillus subgen. Circumdati</taxon>
    </lineage>
</organism>
<dbReference type="VEuPathDB" id="FungiDB:M747DRAFT_324118"/>
<feature type="region of interest" description="Disordered" evidence="10">
    <location>
        <begin position="337"/>
        <end position="389"/>
    </location>
</feature>
<dbReference type="Proteomes" id="UP000253845">
    <property type="component" value="Unassembled WGS sequence"/>
</dbReference>
<dbReference type="GO" id="GO:0000981">
    <property type="term" value="F:DNA-binding transcription factor activity, RNA polymerase II-specific"/>
    <property type="evidence" value="ECO:0007669"/>
    <property type="project" value="InterPro"/>
</dbReference>
<feature type="compositionally biased region" description="Polar residues" evidence="10">
    <location>
        <begin position="531"/>
        <end position="540"/>
    </location>
</feature>
<sequence>MVLRKVVIGVRTVPSFAAVGAEICQYHACLNIKYCSIYFTHGKLTATKDFTASILTEFCGEGHRRLVVATLRCPVTFFFCETYEIIEEPIANDCIQIHERVGVIRHADSYVTLQFLHLNFCPEFLPRISVPNFRPNLPHHGYSSIISIPFRMAPGRPKLHVPPCTFCGRIFSRSQHLRRHELIHTQEKPFQCHCGRAFSRQDLLRRHDRVSHSSTGLQSPPEKSSSNPTRSLSTGPAQFDLNNSTLPVSAGLENVVSAPNLSAPTAPFQSIITPPAWDGPSQTLPTFFQPTPASFPDMELGQDPISDNFAFAFPNFVPSQFLDTEISLSDLLEQFPAQGQASQGPRLSSTPAGPPAPSLDDTGDYPSDLPDPKDQPQRRLPSLDDQPHKSGLEAQLDAAGCPWAISAGAYKTIVEKLTAKRTALIDFSLPSRCALVRYLEGYFRGFHDHLPFLHMPTFRAETVEPELLLAMAAVGALHRFEHHKGHQLYVAARSMIDQNTQDRRRRLVGQLVGRSPGSAAYASPFSDSRRGSSNPASANETAEDTTGELQRAQALIVLTAMSSWGEEVLAQDSLAMSSQLAVLVRTLGIQEADNDVDAELSWLAWVAHQQRRRTFLIAYIVFNLQSIIFNIPPQILTSEVAVCLPSCEAEWRASSPAAWERHRAVSRLHERGFTSTLNELLNGNDITGHSLISPFSNYILIHGLVQRIYFERQAAGGSLRTPLVESLETALKHWQSSWESTWESSLDPYCPQGPLGFNATALLRLAYIRLNCRTGLCHELLSSDTTRIKSLISPTPPLDHISRSPALNRAILQCIHALSIPVRVGIPYVARTQTLSWSVQHSICHLECAVLLIRWMQMLASAVAAHGMGSLREDERKLLSMVEYLIQETNAVEGDEGKQRESEAEKIQRLAGMTAQVWAEISSGIHVFDLVRRIGEALRGIADMLGGEGEGGSETYYLSSSSGSITR</sequence>
<gene>
    <name evidence="12" type="ORF">M747DRAFT_324118</name>
</gene>
<dbReference type="Gene3D" id="3.30.160.60">
    <property type="entry name" value="Classic Zinc Finger"/>
    <property type="match status" value="2"/>
</dbReference>
<evidence type="ECO:0000256" key="3">
    <source>
        <dbReference type="ARBA" id="ARBA00022737"/>
    </source>
</evidence>
<dbReference type="PANTHER" id="PTHR40626">
    <property type="entry name" value="MIP31509P"/>
    <property type="match status" value="1"/>
</dbReference>
<feature type="compositionally biased region" description="Polar residues" evidence="10">
    <location>
        <begin position="212"/>
        <end position="240"/>
    </location>
</feature>
<dbReference type="InterPro" id="IPR051059">
    <property type="entry name" value="VerF-like"/>
</dbReference>
<evidence type="ECO:0000313" key="13">
    <source>
        <dbReference type="Proteomes" id="UP000253845"/>
    </source>
</evidence>
<evidence type="ECO:0000256" key="7">
    <source>
        <dbReference type="ARBA" id="ARBA00023163"/>
    </source>
</evidence>
<dbReference type="InterPro" id="IPR036236">
    <property type="entry name" value="Znf_C2H2_sf"/>
</dbReference>
<keyword evidence="8" id="KW-0539">Nucleus</keyword>
<comment type="subcellular location">
    <subcellularLocation>
        <location evidence="1">Nucleus</location>
    </subcellularLocation>
</comment>
<feature type="region of interest" description="Disordered" evidence="10">
    <location>
        <begin position="515"/>
        <end position="547"/>
    </location>
</feature>
<evidence type="ECO:0000256" key="1">
    <source>
        <dbReference type="ARBA" id="ARBA00004123"/>
    </source>
</evidence>
<feature type="compositionally biased region" description="Polar residues" evidence="10">
    <location>
        <begin position="280"/>
        <end position="292"/>
    </location>
</feature>
<dbReference type="InterPro" id="IPR013087">
    <property type="entry name" value="Znf_C2H2_type"/>
</dbReference>
<dbReference type="InterPro" id="IPR007219">
    <property type="entry name" value="XnlR_reg_dom"/>
</dbReference>
<proteinExistence type="predicted"/>
<keyword evidence="6" id="KW-0805">Transcription regulation</keyword>
<keyword evidence="5" id="KW-0862">Zinc</keyword>
<feature type="region of interest" description="Disordered" evidence="10">
    <location>
        <begin position="207"/>
        <end position="240"/>
    </location>
</feature>
<dbReference type="Pfam" id="PF00096">
    <property type="entry name" value="zf-C2H2"/>
    <property type="match status" value="1"/>
</dbReference>
<evidence type="ECO:0000256" key="6">
    <source>
        <dbReference type="ARBA" id="ARBA00023015"/>
    </source>
</evidence>